<keyword evidence="6" id="KW-0862">Zinc</keyword>
<keyword evidence="5" id="KW-0378">Hydrolase</keyword>
<feature type="domain" description="Peptidase M13 C-terminal" evidence="10">
    <location>
        <begin position="585"/>
        <end position="795"/>
    </location>
</feature>
<feature type="domain" description="Peptidase M13 N-terminal" evidence="11">
    <location>
        <begin position="118"/>
        <end position="523"/>
    </location>
</feature>
<evidence type="ECO:0000256" key="7">
    <source>
        <dbReference type="ARBA" id="ARBA00023049"/>
    </source>
</evidence>
<keyword evidence="3" id="KW-0645">Protease</keyword>
<dbReference type="AlphaFoldDB" id="A0A8H7BXP4"/>
<gene>
    <name evidence="12" type="ORF">EC973_003837</name>
</gene>
<comment type="caution">
    <text evidence="12">The sequence shown here is derived from an EMBL/GenBank/DDBJ whole genome shotgun (WGS) entry which is preliminary data.</text>
</comment>
<dbReference type="InterPro" id="IPR000718">
    <property type="entry name" value="Peptidase_M13"/>
</dbReference>
<dbReference type="Pfam" id="PF05649">
    <property type="entry name" value="Peptidase_M13_N"/>
    <property type="match status" value="1"/>
</dbReference>
<dbReference type="PANTHER" id="PTHR11733:SF167">
    <property type="entry name" value="FI17812P1-RELATED"/>
    <property type="match status" value="1"/>
</dbReference>
<evidence type="ECO:0000256" key="6">
    <source>
        <dbReference type="ARBA" id="ARBA00022833"/>
    </source>
</evidence>
<dbReference type="GO" id="GO:0016485">
    <property type="term" value="P:protein processing"/>
    <property type="evidence" value="ECO:0007669"/>
    <property type="project" value="TreeGrafter"/>
</dbReference>
<keyword evidence="9" id="KW-0812">Transmembrane</keyword>
<dbReference type="InterPro" id="IPR018497">
    <property type="entry name" value="Peptidase_M13_C"/>
</dbReference>
<keyword evidence="4" id="KW-0479">Metal-binding</keyword>
<evidence type="ECO:0000259" key="11">
    <source>
        <dbReference type="Pfam" id="PF05649"/>
    </source>
</evidence>
<dbReference type="CDD" id="cd08662">
    <property type="entry name" value="M13"/>
    <property type="match status" value="1"/>
</dbReference>
<organism evidence="12 13">
    <name type="scientific">Apophysomyces ossiformis</name>
    <dbReference type="NCBI Taxonomy" id="679940"/>
    <lineage>
        <taxon>Eukaryota</taxon>
        <taxon>Fungi</taxon>
        <taxon>Fungi incertae sedis</taxon>
        <taxon>Mucoromycota</taxon>
        <taxon>Mucoromycotina</taxon>
        <taxon>Mucoromycetes</taxon>
        <taxon>Mucorales</taxon>
        <taxon>Mucorineae</taxon>
        <taxon>Mucoraceae</taxon>
        <taxon>Apophysomyces</taxon>
    </lineage>
</organism>
<keyword evidence="13" id="KW-1185">Reference proteome</keyword>
<accession>A0A8H7BXP4</accession>
<reference evidence="12" key="1">
    <citation type="submission" date="2020-01" db="EMBL/GenBank/DDBJ databases">
        <title>Genome Sequencing of Three Apophysomyces-Like Fungal Strains Confirms a Novel Fungal Genus in the Mucoromycota with divergent Burkholderia-like Endosymbiotic Bacteria.</title>
        <authorList>
            <person name="Stajich J.E."/>
            <person name="Macias A.M."/>
            <person name="Carter-House D."/>
            <person name="Lovett B."/>
            <person name="Kasson L.R."/>
            <person name="Berry K."/>
            <person name="Grigoriev I."/>
            <person name="Chang Y."/>
            <person name="Spatafora J."/>
            <person name="Kasson M.T."/>
        </authorList>
    </citation>
    <scope>NUCLEOTIDE SEQUENCE</scope>
    <source>
        <strain evidence="12">NRRL A-21654</strain>
    </source>
</reference>
<feature type="region of interest" description="Disordered" evidence="8">
    <location>
        <begin position="1"/>
        <end position="35"/>
    </location>
</feature>
<dbReference type="PRINTS" id="PR00786">
    <property type="entry name" value="NEPRILYSIN"/>
</dbReference>
<feature type="transmembrane region" description="Helical" evidence="9">
    <location>
        <begin position="46"/>
        <end position="66"/>
    </location>
</feature>
<keyword evidence="9" id="KW-1133">Transmembrane helix</keyword>
<evidence type="ECO:0000256" key="2">
    <source>
        <dbReference type="ARBA" id="ARBA00007357"/>
    </source>
</evidence>
<evidence type="ECO:0000256" key="1">
    <source>
        <dbReference type="ARBA" id="ARBA00001947"/>
    </source>
</evidence>
<dbReference type="GO" id="GO:0005886">
    <property type="term" value="C:plasma membrane"/>
    <property type="evidence" value="ECO:0007669"/>
    <property type="project" value="TreeGrafter"/>
</dbReference>
<evidence type="ECO:0000256" key="4">
    <source>
        <dbReference type="ARBA" id="ARBA00022723"/>
    </source>
</evidence>
<dbReference type="GO" id="GO:0046872">
    <property type="term" value="F:metal ion binding"/>
    <property type="evidence" value="ECO:0007669"/>
    <property type="project" value="UniProtKB-KW"/>
</dbReference>
<evidence type="ECO:0008006" key="14">
    <source>
        <dbReference type="Google" id="ProtNLM"/>
    </source>
</evidence>
<keyword evidence="7" id="KW-0482">Metalloprotease</keyword>
<feature type="compositionally biased region" description="Pro residues" evidence="8">
    <location>
        <begin position="76"/>
        <end position="91"/>
    </location>
</feature>
<evidence type="ECO:0000259" key="10">
    <source>
        <dbReference type="Pfam" id="PF01431"/>
    </source>
</evidence>
<dbReference type="InterPro" id="IPR008753">
    <property type="entry name" value="Peptidase_M13_N"/>
</dbReference>
<dbReference type="InterPro" id="IPR042089">
    <property type="entry name" value="Peptidase_M13_dom_2"/>
</dbReference>
<sequence>MSQEREPLLANNGLEEDEQDVSTDAVNRTSPRDQAPSGRFTLLEKVLFGLTITFFIVLCVLAGLYARRVYDGTPSNTPPSPTIAPIPPPPDTESRCQTAECVITAAEILKDIDTSIDPCDDFHSFTCSNWQKDHDIPEGKSSIGTFQLVKTENIRTLRNILSEGFDSFYHRTLGNGDNLPGPDKLVDEQNFNKFKSYFDSCMNEAVIDASGTRSILPVLQNVLDLYPLGARQESHQLTKALVYLAKHGINVLFTIGVDADPVNPQVSSLQMFQAGMTLPSKEYYKRDEIIQSFYLSAAQTMQTIFEQNRGWSRWDARATAKRVVDFEKRLAEISDFNEDLQDPQVMYNPRTLSQISKLSPAVDWGFYVDDMVLPNSPHPDTVIVSSPNYIGNLSTLLQDTPAETIQSYLIWKVIEFYSDALSSDVRDQVRKLRAALIGTDPKLVEPRWETCLNEVSDALGFIAGRYYVLERFGGDAKKRTDAFVESIKDMFVSRLPELTWLDAETRKKAVEKVDKLISKMGYPTGSPDVMSPVSLSDYYSALNVDKDSFFNNFREARRWAVTQEWREVGKTPDRFKWLMTPMEVNAYFNPVFNEIVFPAGILQKPFFSTDYPEYLNYGGIGTVMGHELTHGFDNNGRQFDGDGRLIEWWTNETAAAFDKYAQCFVKQYSNFTIEDSQGKIVHINGKMTLGENLADNGGLGEAYLAWKQRYNSRRYNNALLPGLERFTPDQMFFINFGRIWCRKFTQEQQLRNVLTDEHSPSQFRIIGALQNSKQFAEAFKCPLGSRMNPVHKCQLW</sequence>
<comment type="cofactor">
    <cofactor evidence="1">
        <name>Zn(2+)</name>
        <dbReference type="ChEBI" id="CHEBI:29105"/>
    </cofactor>
</comment>
<dbReference type="OrthoDB" id="6475849at2759"/>
<evidence type="ECO:0000313" key="12">
    <source>
        <dbReference type="EMBL" id="KAF7729759.1"/>
    </source>
</evidence>
<dbReference type="Proteomes" id="UP000605846">
    <property type="component" value="Unassembled WGS sequence"/>
</dbReference>
<evidence type="ECO:0000256" key="9">
    <source>
        <dbReference type="SAM" id="Phobius"/>
    </source>
</evidence>
<dbReference type="SUPFAM" id="SSF55486">
    <property type="entry name" value="Metalloproteases ('zincins'), catalytic domain"/>
    <property type="match status" value="1"/>
</dbReference>
<evidence type="ECO:0000256" key="5">
    <source>
        <dbReference type="ARBA" id="ARBA00022801"/>
    </source>
</evidence>
<dbReference type="EMBL" id="JABAYA010000022">
    <property type="protein sequence ID" value="KAF7729759.1"/>
    <property type="molecule type" value="Genomic_DNA"/>
</dbReference>
<evidence type="ECO:0000313" key="13">
    <source>
        <dbReference type="Proteomes" id="UP000605846"/>
    </source>
</evidence>
<name>A0A8H7BXP4_9FUNG</name>
<proteinExistence type="inferred from homology"/>
<dbReference type="GO" id="GO:0004222">
    <property type="term" value="F:metalloendopeptidase activity"/>
    <property type="evidence" value="ECO:0007669"/>
    <property type="project" value="InterPro"/>
</dbReference>
<dbReference type="Gene3D" id="1.10.1380.10">
    <property type="entry name" value="Neutral endopeptidase , domain2"/>
    <property type="match status" value="1"/>
</dbReference>
<comment type="similarity">
    <text evidence="2">Belongs to the peptidase M13 family.</text>
</comment>
<feature type="region of interest" description="Disordered" evidence="8">
    <location>
        <begin position="72"/>
        <end position="94"/>
    </location>
</feature>
<dbReference type="PROSITE" id="PS51885">
    <property type="entry name" value="NEPRILYSIN"/>
    <property type="match status" value="1"/>
</dbReference>
<dbReference type="InterPro" id="IPR024079">
    <property type="entry name" value="MetalloPept_cat_dom_sf"/>
</dbReference>
<protein>
    <recommendedName>
        <fullName evidence="14">Neprilysin</fullName>
    </recommendedName>
</protein>
<evidence type="ECO:0000256" key="8">
    <source>
        <dbReference type="SAM" id="MobiDB-lite"/>
    </source>
</evidence>
<dbReference type="Pfam" id="PF01431">
    <property type="entry name" value="Peptidase_M13"/>
    <property type="match status" value="1"/>
</dbReference>
<evidence type="ECO:0000256" key="3">
    <source>
        <dbReference type="ARBA" id="ARBA00022670"/>
    </source>
</evidence>
<dbReference type="PANTHER" id="PTHR11733">
    <property type="entry name" value="ZINC METALLOPROTEASE FAMILY M13 NEPRILYSIN-RELATED"/>
    <property type="match status" value="1"/>
</dbReference>
<dbReference type="Gene3D" id="3.40.390.10">
    <property type="entry name" value="Collagenase (Catalytic Domain)"/>
    <property type="match status" value="1"/>
</dbReference>
<keyword evidence="9" id="KW-0472">Membrane</keyword>